<evidence type="ECO:0000313" key="2">
    <source>
        <dbReference type="Proteomes" id="UP000887565"/>
    </source>
</evidence>
<dbReference type="Proteomes" id="UP000887565">
    <property type="component" value="Unplaced"/>
</dbReference>
<evidence type="ECO:0000256" key="1">
    <source>
        <dbReference type="SAM" id="SignalP"/>
    </source>
</evidence>
<keyword evidence="1" id="KW-0732">Signal</keyword>
<feature type="signal peptide" evidence="1">
    <location>
        <begin position="1"/>
        <end position="23"/>
    </location>
</feature>
<dbReference type="AlphaFoldDB" id="A0A915JYI7"/>
<protein>
    <submittedName>
        <fullName evidence="3">Uncharacterized protein</fullName>
    </submittedName>
</protein>
<name>A0A915JYI7_ROMCU</name>
<sequence>MSRRAFFLCLFLLTDPNPSLIKGQVTPSGKFLWCTSDANIGGLKCYPDFRSSTYHAKCLAYLSEKTAEKNSGLEDEGSLLLDTLYFSDI</sequence>
<keyword evidence="2" id="KW-1185">Reference proteome</keyword>
<proteinExistence type="predicted"/>
<reference evidence="3" key="1">
    <citation type="submission" date="2022-11" db="UniProtKB">
        <authorList>
            <consortium name="WormBaseParasite"/>
        </authorList>
    </citation>
    <scope>IDENTIFICATION</scope>
</reference>
<dbReference type="WBParaSite" id="nRc.2.0.1.t31417-RA">
    <property type="protein sequence ID" value="nRc.2.0.1.t31417-RA"/>
    <property type="gene ID" value="nRc.2.0.1.g31417"/>
</dbReference>
<accession>A0A915JYI7</accession>
<evidence type="ECO:0000313" key="3">
    <source>
        <dbReference type="WBParaSite" id="nRc.2.0.1.t31417-RA"/>
    </source>
</evidence>
<organism evidence="2 3">
    <name type="scientific">Romanomermis culicivorax</name>
    <name type="common">Nematode worm</name>
    <dbReference type="NCBI Taxonomy" id="13658"/>
    <lineage>
        <taxon>Eukaryota</taxon>
        <taxon>Metazoa</taxon>
        <taxon>Ecdysozoa</taxon>
        <taxon>Nematoda</taxon>
        <taxon>Enoplea</taxon>
        <taxon>Dorylaimia</taxon>
        <taxon>Mermithida</taxon>
        <taxon>Mermithoidea</taxon>
        <taxon>Mermithidae</taxon>
        <taxon>Romanomermis</taxon>
    </lineage>
</organism>
<feature type="chain" id="PRO_5038056619" evidence="1">
    <location>
        <begin position="24"/>
        <end position="89"/>
    </location>
</feature>